<gene>
    <name evidence="2" type="ORF">GCM10009788_57390</name>
</gene>
<keyword evidence="3" id="KW-1185">Reference proteome</keyword>
<feature type="domain" description="VTC" evidence="1">
    <location>
        <begin position="29"/>
        <end position="234"/>
    </location>
</feature>
<dbReference type="InterPro" id="IPR033469">
    <property type="entry name" value="CYTH-like_dom_sf"/>
</dbReference>
<proteinExistence type="predicted"/>
<dbReference type="CDD" id="cd07750">
    <property type="entry name" value="PolyPPase_VTC_like"/>
    <property type="match status" value="1"/>
</dbReference>
<protein>
    <submittedName>
        <fullName evidence="2">VTC domain-containing protein</fullName>
    </submittedName>
</protein>
<evidence type="ECO:0000313" key="3">
    <source>
        <dbReference type="Proteomes" id="UP001500842"/>
    </source>
</evidence>
<reference evidence="2 3" key="1">
    <citation type="journal article" date="2019" name="Int. J. Syst. Evol. Microbiol.">
        <title>The Global Catalogue of Microorganisms (GCM) 10K type strain sequencing project: providing services to taxonomists for standard genome sequencing and annotation.</title>
        <authorList>
            <consortium name="The Broad Institute Genomics Platform"/>
            <consortium name="The Broad Institute Genome Sequencing Center for Infectious Disease"/>
            <person name="Wu L."/>
            <person name="Ma J."/>
        </authorList>
    </citation>
    <scope>NUCLEOTIDE SEQUENCE [LARGE SCALE GENOMIC DNA]</scope>
    <source>
        <strain evidence="2 3">JCM 14942</strain>
    </source>
</reference>
<comment type="caution">
    <text evidence="2">The sequence shown here is derived from an EMBL/GenBank/DDBJ whole genome shotgun (WGS) entry which is preliminary data.</text>
</comment>
<dbReference type="Proteomes" id="UP001500842">
    <property type="component" value="Unassembled WGS sequence"/>
</dbReference>
<evidence type="ECO:0000313" key="2">
    <source>
        <dbReference type="EMBL" id="GAA1547826.1"/>
    </source>
</evidence>
<organism evidence="2 3">
    <name type="scientific">Nocardioides humi</name>
    <dbReference type="NCBI Taxonomy" id="449461"/>
    <lineage>
        <taxon>Bacteria</taxon>
        <taxon>Bacillati</taxon>
        <taxon>Actinomycetota</taxon>
        <taxon>Actinomycetes</taxon>
        <taxon>Propionibacteriales</taxon>
        <taxon>Nocardioidaceae</taxon>
        <taxon>Nocardioides</taxon>
    </lineage>
</organism>
<dbReference type="Pfam" id="PF09359">
    <property type="entry name" value="VTC"/>
    <property type="match status" value="1"/>
</dbReference>
<dbReference type="RefSeq" id="WP_141003386.1">
    <property type="nucleotide sequence ID" value="NZ_BAAAOR010000048.1"/>
</dbReference>
<dbReference type="EMBL" id="BAAAOR010000048">
    <property type="protein sequence ID" value="GAA1547826.1"/>
    <property type="molecule type" value="Genomic_DNA"/>
</dbReference>
<dbReference type="InterPro" id="IPR018966">
    <property type="entry name" value="VTC_domain"/>
</dbReference>
<name>A0ABN2BUI4_9ACTN</name>
<evidence type="ECO:0000259" key="1">
    <source>
        <dbReference type="Pfam" id="PF09359"/>
    </source>
</evidence>
<accession>A0ABN2BUI4</accession>
<dbReference type="SUPFAM" id="SSF55154">
    <property type="entry name" value="CYTH-like phosphatases"/>
    <property type="match status" value="1"/>
</dbReference>
<sequence>MTTMAAEHLRRLAPIGLEELVERAELLTRVDRKYVLPVPEAELLVQRAPGGARILEIDGRRAFGYRSTYLDTPDHRSFLVAGRAHRRRWKVRTRSYLDTGGDWLEVKTRTARGQSLKQRIEHPDAQLVGGLDSEGIAFVAGIVGADVARRLRPVLVTGYQRSTLFLPSSASRVTIDVDLGWTALGPQRELDRPSLAIVETKTGSTPSEVDRLLWRAGHRPTRISKYGVGMAALHPDLPRLKWHRVLDAHLDVPRAA</sequence>